<evidence type="ECO:0000313" key="4">
    <source>
        <dbReference type="EMBL" id="UTT63288.1"/>
    </source>
</evidence>
<reference evidence="4" key="1">
    <citation type="submission" date="2022-07" db="EMBL/GenBank/DDBJ databases">
        <title>Taxonomic analysis of Microcella humidisoli nov. sp., isolated from riverside soil.</title>
        <authorList>
            <person name="Molina K.M."/>
            <person name="Kim S.B."/>
        </authorList>
    </citation>
    <scope>NUCLEOTIDE SEQUENCE</scope>
    <source>
        <strain evidence="4">MMS21-STM10</strain>
    </source>
</reference>
<organism evidence="4 5">
    <name type="scientific">Microcella humidisoli</name>
    <dbReference type="NCBI Taxonomy" id="2963406"/>
    <lineage>
        <taxon>Bacteria</taxon>
        <taxon>Bacillati</taxon>
        <taxon>Actinomycetota</taxon>
        <taxon>Actinomycetes</taxon>
        <taxon>Micrococcales</taxon>
        <taxon>Microbacteriaceae</taxon>
        <taxon>Microcella</taxon>
    </lineage>
</organism>
<feature type="compositionally biased region" description="Low complexity" evidence="1">
    <location>
        <begin position="44"/>
        <end position="62"/>
    </location>
</feature>
<feature type="compositionally biased region" description="Polar residues" evidence="1">
    <location>
        <begin position="153"/>
        <end position="164"/>
    </location>
</feature>
<name>A0ABY5FYZ9_9MICO</name>
<sequence>MSTIRNPVGPLPPEIYWRRRIVVGIVALAVILIIVLIIVRPGTGAPAEQPTPEPTTSETAAAGDPLTAGDVTACTPEQVTVTPVTDAASYPSGEQPLLSLTLLNTGTAPCTMQAGSDVQSYVITSGSDRIWASADCQQPGVPAEVTLEPGEPLSSSPFAWSRTRSSADDCDAERDPVVAGGATYRLSVSVGEFEGDGDRPFILN</sequence>
<dbReference type="RefSeq" id="WP_255160420.1">
    <property type="nucleotide sequence ID" value="NZ_CP101497.1"/>
</dbReference>
<keyword evidence="2" id="KW-0812">Transmembrane</keyword>
<feature type="transmembrane region" description="Helical" evidence="2">
    <location>
        <begin position="21"/>
        <end position="39"/>
    </location>
</feature>
<accession>A0ABY5FYZ9</accession>
<evidence type="ECO:0000313" key="5">
    <source>
        <dbReference type="Proteomes" id="UP001060039"/>
    </source>
</evidence>
<feature type="region of interest" description="Disordered" evidence="1">
    <location>
        <begin position="44"/>
        <end position="68"/>
    </location>
</feature>
<dbReference type="InterPro" id="IPR025326">
    <property type="entry name" value="DUF4232"/>
</dbReference>
<gene>
    <name evidence="4" type="ORF">NNL39_04070</name>
</gene>
<proteinExistence type="predicted"/>
<protein>
    <submittedName>
        <fullName evidence="4">DUF4232 domain-containing protein</fullName>
    </submittedName>
</protein>
<keyword evidence="2" id="KW-0472">Membrane</keyword>
<keyword evidence="2" id="KW-1133">Transmembrane helix</keyword>
<evidence type="ECO:0000256" key="1">
    <source>
        <dbReference type="SAM" id="MobiDB-lite"/>
    </source>
</evidence>
<evidence type="ECO:0000256" key="2">
    <source>
        <dbReference type="SAM" id="Phobius"/>
    </source>
</evidence>
<dbReference type="EMBL" id="CP101497">
    <property type="protein sequence ID" value="UTT63288.1"/>
    <property type="molecule type" value="Genomic_DNA"/>
</dbReference>
<feature type="domain" description="DUF4232" evidence="3">
    <location>
        <begin position="74"/>
        <end position="173"/>
    </location>
</feature>
<dbReference type="Pfam" id="PF14016">
    <property type="entry name" value="DUF4232"/>
    <property type="match status" value="1"/>
</dbReference>
<keyword evidence="5" id="KW-1185">Reference proteome</keyword>
<feature type="region of interest" description="Disordered" evidence="1">
    <location>
        <begin position="150"/>
        <end position="174"/>
    </location>
</feature>
<evidence type="ECO:0000259" key="3">
    <source>
        <dbReference type="Pfam" id="PF14016"/>
    </source>
</evidence>
<dbReference type="Proteomes" id="UP001060039">
    <property type="component" value="Chromosome"/>
</dbReference>